<name>A0A1S1NPD0_9MYCO</name>
<evidence type="ECO:0000313" key="4">
    <source>
        <dbReference type="Proteomes" id="UP000179734"/>
    </source>
</evidence>
<gene>
    <name evidence="3" type="ORF">BKN37_08965</name>
</gene>
<evidence type="ECO:0000259" key="2">
    <source>
        <dbReference type="Pfam" id="PF00934"/>
    </source>
</evidence>
<dbReference type="Proteomes" id="UP000179734">
    <property type="component" value="Unassembled WGS sequence"/>
</dbReference>
<protein>
    <recommendedName>
        <fullName evidence="2">PE domain-containing protein</fullName>
    </recommendedName>
</protein>
<evidence type="ECO:0000313" key="3">
    <source>
        <dbReference type="EMBL" id="OHV04630.1"/>
    </source>
</evidence>
<dbReference type="InterPro" id="IPR038332">
    <property type="entry name" value="PPE_sf"/>
</dbReference>
<dbReference type="AlphaFoldDB" id="A0A1S1NPD0"/>
<keyword evidence="4" id="KW-1185">Reference proteome</keyword>
<reference evidence="3 4" key="1">
    <citation type="submission" date="2016-10" db="EMBL/GenBank/DDBJ databases">
        <title>Genome sequence of Mycobacterium talmonii.</title>
        <authorList>
            <person name="Greninger A.L."/>
            <person name="Elliott B."/>
            <person name="Vasireddy S."/>
            <person name="Vasireddy R."/>
        </authorList>
    </citation>
    <scope>NUCLEOTIDE SEQUENCE [LARGE SCALE GENOMIC DNA]</scope>
    <source>
        <strain evidence="4">NE-TNMC-100812</strain>
    </source>
</reference>
<organism evidence="3 4">
    <name type="scientific">Mycobacterium talmoniae</name>
    <dbReference type="NCBI Taxonomy" id="1858794"/>
    <lineage>
        <taxon>Bacteria</taxon>
        <taxon>Bacillati</taxon>
        <taxon>Actinomycetota</taxon>
        <taxon>Actinomycetes</taxon>
        <taxon>Mycobacteriales</taxon>
        <taxon>Mycobacteriaceae</taxon>
        <taxon>Mycobacterium</taxon>
    </lineage>
</organism>
<dbReference type="RefSeq" id="WP_071024604.1">
    <property type="nucleotide sequence ID" value="NZ_MLQM01000034.1"/>
</dbReference>
<accession>A0A1S1NPD0</accession>
<comment type="caution">
    <text evidence="3">The sequence shown here is derived from an EMBL/GenBank/DDBJ whole genome shotgun (WGS) entry which is preliminary data.</text>
</comment>
<sequence>MTIRKETLSTIAGNLRETGASLAAHNAAAIAPTIGVPPAGADEVSALLAMQFAMHAAAYQAVSAEAKAMHDRAVKILGASAVGPEPSPPPGAEDGPPPAGGALNGG</sequence>
<dbReference type="SUPFAM" id="SSF140459">
    <property type="entry name" value="PE/PPE dimer-like"/>
    <property type="match status" value="1"/>
</dbReference>
<dbReference type="InterPro" id="IPR000084">
    <property type="entry name" value="PE-PGRS_N"/>
</dbReference>
<dbReference type="EMBL" id="MLQM01000034">
    <property type="protein sequence ID" value="OHV04630.1"/>
    <property type="molecule type" value="Genomic_DNA"/>
</dbReference>
<feature type="compositionally biased region" description="Pro residues" evidence="1">
    <location>
        <begin position="85"/>
        <end position="99"/>
    </location>
</feature>
<feature type="domain" description="PE" evidence="2">
    <location>
        <begin position="2"/>
        <end position="81"/>
    </location>
</feature>
<feature type="region of interest" description="Disordered" evidence="1">
    <location>
        <begin position="79"/>
        <end position="106"/>
    </location>
</feature>
<dbReference type="Pfam" id="PF00934">
    <property type="entry name" value="PE"/>
    <property type="match status" value="1"/>
</dbReference>
<dbReference type="Gene3D" id="1.10.287.850">
    <property type="entry name" value="HP0062-like domain"/>
    <property type="match status" value="1"/>
</dbReference>
<evidence type="ECO:0000256" key="1">
    <source>
        <dbReference type="SAM" id="MobiDB-lite"/>
    </source>
</evidence>
<proteinExistence type="predicted"/>